<dbReference type="InterPro" id="IPR000719">
    <property type="entry name" value="Prot_kinase_dom"/>
</dbReference>
<sequence>ENGNLKDFAASQDWEIPERIWLIRGVAGGVEYLHGLSPPIYHGDLKSVNILVTSKCRAVITDFGSARRLAPKDLDSDAQVTKTQIKPQPVLEFQATFCASTSTMTLTGNEYTLRWAAPELLMDEEHDLWSDIWALGWIFYEVMTNSIPFQDVRKDSMVIKHVIEGKLPSVTDHTRMSLIVRLCSVMIKCWSIKPRERPTAEDCRKLIGWMPMVAPDTQRASETGPSGGRSPQLLMKLGSMYRQQSDYMNASISFTEALELYTQRGNRPGRADALFGLAQLHYFREEHDEALTLYSEALEIRTKIGDRQGRARALRGLAGVHQDQEDYSTAATFYSEAAQICSDIGDRKGRASSLDGLAEVYRLQNQNSKAVTLYSEVAEIAADTGDRSKRAQALWSLAEIHCNRKEYKEAATMYSEALNIYTDIGNRYGQANTLLSLARNHHDQHQHIDAIRLYDQALKIFEQIGHTSESNLAVSWAADARREVEPEGVE</sequence>
<evidence type="ECO:0000313" key="3">
    <source>
        <dbReference type="EMBL" id="KIO32719.1"/>
    </source>
</evidence>
<dbReference type="Gene3D" id="1.25.40.10">
    <property type="entry name" value="Tetratricopeptide repeat domain"/>
    <property type="match status" value="1"/>
</dbReference>
<dbReference type="EMBL" id="KN822953">
    <property type="protein sequence ID" value="KIO32719.1"/>
    <property type="molecule type" value="Genomic_DNA"/>
</dbReference>
<dbReference type="SUPFAM" id="SSF48452">
    <property type="entry name" value="TPR-like"/>
    <property type="match status" value="2"/>
</dbReference>
<dbReference type="InterPro" id="IPR011009">
    <property type="entry name" value="Kinase-like_dom_sf"/>
</dbReference>
<dbReference type="Pfam" id="PF13424">
    <property type="entry name" value="TPR_12"/>
    <property type="match status" value="3"/>
</dbReference>
<dbReference type="GO" id="GO:0005524">
    <property type="term" value="F:ATP binding"/>
    <property type="evidence" value="ECO:0007669"/>
    <property type="project" value="InterPro"/>
</dbReference>
<organism evidence="3 4">
    <name type="scientific">Tulasnella calospora MUT 4182</name>
    <dbReference type="NCBI Taxonomy" id="1051891"/>
    <lineage>
        <taxon>Eukaryota</taxon>
        <taxon>Fungi</taxon>
        <taxon>Dikarya</taxon>
        <taxon>Basidiomycota</taxon>
        <taxon>Agaricomycotina</taxon>
        <taxon>Agaricomycetes</taxon>
        <taxon>Cantharellales</taxon>
        <taxon>Tulasnellaceae</taxon>
        <taxon>Tulasnella</taxon>
    </lineage>
</organism>
<dbReference type="Pfam" id="PF00069">
    <property type="entry name" value="Pkinase"/>
    <property type="match status" value="1"/>
</dbReference>
<feature type="non-terminal residue" evidence="3">
    <location>
        <position position="1"/>
    </location>
</feature>
<dbReference type="STRING" id="1051891.A0A0C3QVL6"/>
<feature type="domain" description="Protein kinase" evidence="2">
    <location>
        <begin position="1"/>
        <end position="213"/>
    </location>
</feature>
<dbReference type="AlphaFoldDB" id="A0A0C3QVL6"/>
<reference evidence="4" key="2">
    <citation type="submission" date="2015-01" db="EMBL/GenBank/DDBJ databases">
        <title>Evolutionary Origins and Diversification of the Mycorrhizal Mutualists.</title>
        <authorList>
            <consortium name="DOE Joint Genome Institute"/>
            <consortium name="Mycorrhizal Genomics Consortium"/>
            <person name="Kohler A."/>
            <person name="Kuo A."/>
            <person name="Nagy L.G."/>
            <person name="Floudas D."/>
            <person name="Copeland A."/>
            <person name="Barry K.W."/>
            <person name="Cichocki N."/>
            <person name="Veneault-Fourrey C."/>
            <person name="LaButti K."/>
            <person name="Lindquist E.A."/>
            <person name="Lipzen A."/>
            <person name="Lundell T."/>
            <person name="Morin E."/>
            <person name="Murat C."/>
            <person name="Riley R."/>
            <person name="Ohm R."/>
            <person name="Sun H."/>
            <person name="Tunlid A."/>
            <person name="Henrissat B."/>
            <person name="Grigoriev I.V."/>
            <person name="Hibbett D.S."/>
            <person name="Martin F."/>
        </authorList>
    </citation>
    <scope>NUCLEOTIDE SEQUENCE [LARGE SCALE GENOMIC DNA]</scope>
    <source>
        <strain evidence="4">MUT 4182</strain>
    </source>
</reference>
<dbReference type="GO" id="GO:0004672">
    <property type="term" value="F:protein kinase activity"/>
    <property type="evidence" value="ECO:0007669"/>
    <property type="project" value="InterPro"/>
</dbReference>
<feature type="repeat" description="TPR" evidence="1">
    <location>
        <begin position="271"/>
        <end position="304"/>
    </location>
</feature>
<evidence type="ECO:0000256" key="1">
    <source>
        <dbReference type="PROSITE-ProRule" id="PRU00339"/>
    </source>
</evidence>
<gene>
    <name evidence="3" type="ORF">M407DRAFT_18478</name>
</gene>
<keyword evidence="4" id="KW-1185">Reference proteome</keyword>
<dbReference type="InterPro" id="IPR011990">
    <property type="entry name" value="TPR-like_helical_dom_sf"/>
</dbReference>
<dbReference type="SMART" id="SM00028">
    <property type="entry name" value="TPR"/>
    <property type="match status" value="6"/>
</dbReference>
<feature type="repeat" description="TPR" evidence="1">
    <location>
        <begin position="231"/>
        <end position="264"/>
    </location>
</feature>
<dbReference type="InterPro" id="IPR019734">
    <property type="entry name" value="TPR_rpt"/>
</dbReference>
<evidence type="ECO:0000313" key="4">
    <source>
        <dbReference type="Proteomes" id="UP000054248"/>
    </source>
</evidence>
<proteinExistence type="predicted"/>
<dbReference type="PROSITE" id="PS00108">
    <property type="entry name" value="PROTEIN_KINASE_ST"/>
    <property type="match status" value="1"/>
</dbReference>
<dbReference type="OrthoDB" id="2536083at2759"/>
<dbReference type="PROSITE" id="PS50011">
    <property type="entry name" value="PROTEIN_KINASE_DOM"/>
    <property type="match status" value="1"/>
</dbReference>
<dbReference type="PROSITE" id="PS50005">
    <property type="entry name" value="TPR"/>
    <property type="match status" value="2"/>
</dbReference>
<accession>A0A0C3QVL6</accession>
<dbReference type="PANTHER" id="PTHR10098">
    <property type="entry name" value="RAPSYN-RELATED"/>
    <property type="match status" value="1"/>
</dbReference>
<dbReference type="Gene3D" id="1.10.510.10">
    <property type="entry name" value="Transferase(Phosphotransferase) domain 1"/>
    <property type="match status" value="1"/>
</dbReference>
<evidence type="ECO:0000259" key="2">
    <source>
        <dbReference type="PROSITE" id="PS50011"/>
    </source>
</evidence>
<dbReference type="InterPro" id="IPR008271">
    <property type="entry name" value="Ser/Thr_kinase_AS"/>
</dbReference>
<dbReference type="Proteomes" id="UP000054248">
    <property type="component" value="Unassembled WGS sequence"/>
</dbReference>
<protein>
    <recommendedName>
        <fullName evidence="2">Protein kinase domain-containing protein</fullName>
    </recommendedName>
</protein>
<dbReference type="SUPFAM" id="SSF56112">
    <property type="entry name" value="Protein kinase-like (PK-like)"/>
    <property type="match status" value="1"/>
</dbReference>
<dbReference type="SMART" id="SM00220">
    <property type="entry name" value="S_TKc"/>
    <property type="match status" value="1"/>
</dbReference>
<name>A0A0C3QVL6_9AGAM</name>
<dbReference type="HOGENOM" id="CLU_000288_7_37_1"/>
<keyword evidence="1" id="KW-0802">TPR repeat</keyword>
<reference evidence="3 4" key="1">
    <citation type="submission" date="2014-04" db="EMBL/GenBank/DDBJ databases">
        <authorList>
            <consortium name="DOE Joint Genome Institute"/>
            <person name="Kuo A."/>
            <person name="Girlanda M."/>
            <person name="Perotto S."/>
            <person name="Kohler A."/>
            <person name="Nagy L.G."/>
            <person name="Floudas D."/>
            <person name="Copeland A."/>
            <person name="Barry K.W."/>
            <person name="Cichocki N."/>
            <person name="Veneault-Fourrey C."/>
            <person name="LaButti K."/>
            <person name="Lindquist E.A."/>
            <person name="Lipzen A."/>
            <person name="Lundell T."/>
            <person name="Morin E."/>
            <person name="Murat C."/>
            <person name="Sun H."/>
            <person name="Tunlid A."/>
            <person name="Henrissat B."/>
            <person name="Grigoriev I.V."/>
            <person name="Hibbett D.S."/>
            <person name="Martin F."/>
            <person name="Nordberg H.P."/>
            <person name="Cantor M.N."/>
            <person name="Hua S.X."/>
        </authorList>
    </citation>
    <scope>NUCLEOTIDE SEQUENCE [LARGE SCALE GENOMIC DNA]</scope>
    <source>
        <strain evidence="3 4">MUT 4182</strain>
    </source>
</reference>